<feature type="region of interest" description="Disordered" evidence="12">
    <location>
        <begin position="428"/>
        <end position="447"/>
    </location>
</feature>
<dbReference type="InterPro" id="IPR001570">
    <property type="entry name" value="Peptidase_M4_C_domain"/>
</dbReference>
<dbReference type="InterPro" id="IPR023612">
    <property type="entry name" value="Peptidase_M4"/>
</dbReference>
<keyword evidence="7 11" id="KW-0862">Zinc</keyword>
<dbReference type="AlphaFoldDB" id="A0A9X3WU03"/>
<feature type="domain" description="Peptidase M4 C-terminal" evidence="14">
    <location>
        <begin position="391"/>
        <end position="557"/>
    </location>
</feature>
<dbReference type="EMBL" id="JAMQKB010000007">
    <property type="protein sequence ID" value="MDC3424593.1"/>
    <property type="molecule type" value="Genomic_DNA"/>
</dbReference>
<comment type="similarity">
    <text evidence="2 11">Belongs to the peptidase M4 family.</text>
</comment>
<dbReference type="GO" id="GO:0046872">
    <property type="term" value="F:metal ion binding"/>
    <property type="evidence" value="ECO:0007669"/>
    <property type="project" value="UniProtKB-UniRule"/>
</dbReference>
<keyword evidence="5 11" id="KW-0732">Signal</keyword>
<keyword evidence="11" id="KW-0964">Secreted</keyword>
<evidence type="ECO:0000256" key="5">
    <source>
        <dbReference type="ARBA" id="ARBA00022729"/>
    </source>
</evidence>
<dbReference type="InterPro" id="IPR050728">
    <property type="entry name" value="Zinc_Metalloprotease_M4"/>
</dbReference>
<dbReference type="PANTHER" id="PTHR33794">
    <property type="entry name" value="BACILLOLYSIN"/>
    <property type="match status" value="1"/>
</dbReference>
<reference evidence="17" key="1">
    <citation type="submission" date="2022-06" db="EMBL/GenBank/DDBJ databases">
        <title>Aquibacillus sp. a new bacterium isolated from soil saline samples.</title>
        <authorList>
            <person name="Galisteo C."/>
            <person name="De La Haba R."/>
            <person name="Sanchez-Porro C."/>
            <person name="Ventosa A."/>
        </authorList>
    </citation>
    <scope>NUCLEOTIDE SEQUENCE</scope>
    <source>
        <strain evidence="17">3ASR75-11</strain>
    </source>
</reference>
<evidence type="ECO:0000256" key="9">
    <source>
        <dbReference type="ARBA" id="ARBA00023145"/>
    </source>
</evidence>
<evidence type="ECO:0000259" key="14">
    <source>
        <dbReference type="Pfam" id="PF02868"/>
    </source>
</evidence>
<dbReference type="PANTHER" id="PTHR33794:SF1">
    <property type="entry name" value="BACILLOLYSIN"/>
    <property type="match status" value="1"/>
</dbReference>
<feature type="active site" description="Proton donor" evidence="10">
    <location>
        <position position="483"/>
    </location>
</feature>
<feature type="domain" description="PepSY" evidence="15">
    <location>
        <begin position="150"/>
        <end position="218"/>
    </location>
</feature>
<dbReference type="GO" id="GO:0005576">
    <property type="term" value="C:extracellular region"/>
    <property type="evidence" value="ECO:0007669"/>
    <property type="project" value="UniProtKB-SubCell"/>
</dbReference>
<dbReference type="InterPro" id="IPR013856">
    <property type="entry name" value="Peptidase_M4_domain"/>
</dbReference>
<dbReference type="RefSeq" id="WP_272436397.1">
    <property type="nucleotide sequence ID" value="NZ_JAMQKB010000007.1"/>
</dbReference>
<dbReference type="Proteomes" id="UP001145050">
    <property type="component" value="Unassembled WGS sequence"/>
</dbReference>
<feature type="domain" description="FTP" evidence="16">
    <location>
        <begin position="85"/>
        <end position="133"/>
    </location>
</feature>
<feature type="active site" evidence="10">
    <location>
        <position position="381"/>
    </location>
</feature>
<keyword evidence="8 11" id="KW-0482">Metalloprotease</keyword>
<evidence type="ECO:0000256" key="3">
    <source>
        <dbReference type="ARBA" id="ARBA00022670"/>
    </source>
</evidence>
<keyword evidence="9" id="KW-0865">Zymogen</keyword>
<evidence type="ECO:0000256" key="10">
    <source>
        <dbReference type="PIRSR" id="PIRSR623612-1"/>
    </source>
</evidence>
<dbReference type="Pfam" id="PF07504">
    <property type="entry name" value="FTP"/>
    <property type="match status" value="1"/>
</dbReference>
<dbReference type="InterPro" id="IPR011096">
    <property type="entry name" value="FTP_domain"/>
</dbReference>
<dbReference type="Pfam" id="PF02868">
    <property type="entry name" value="Peptidase_M4_C"/>
    <property type="match status" value="1"/>
</dbReference>
<organism evidence="17 18">
    <name type="scientific">Terrihalobacillus insolitus</name>
    <dbReference type="NCBI Taxonomy" id="2950438"/>
    <lineage>
        <taxon>Bacteria</taxon>
        <taxon>Bacillati</taxon>
        <taxon>Bacillota</taxon>
        <taxon>Bacilli</taxon>
        <taxon>Bacillales</taxon>
        <taxon>Bacillaceae</taxon>
        <taxon>Terrihalobacillus</taxon>
    </lineage>
</organism>
<feature type="chain" id="PRO_5041020306" description="Neutral metalloproteinase" evidence="11">
    <location>
        <begin position="28"/>
        <end position="559"/>
    </location>
</feature>
<comment type="function">
    <text evidence="11">Extracellular zinc metalloprotease.</text>
</comment>
<evidence type="ECO:0000256" key="6">
    <source>
        <dbReference type="ARBA" id="ARBA00022801"/>
    </source>
</evidence>
<protein>
    <recommendedName>
        <fullName evidence="11">Neutral metalloproteinase</fullName>
        <ecNumber evidence="11">3.4.24.-</ecNumber>
    </recommendedName>
</protein>
<evidence type="ECO:0000256" key="11">
    <source>
        <dbReference type="RuleBase" id="RU366073"/>
    </source>
</evidence>
<comment type="caution">
    <text evidence="17">The sequence shown here is derived from an EMBL/GenBank/DDBJ whole genome shotgun (WGS) entry which is preliminary data.</text>
</comment>
<keyword evidence="6 11" id="KW-0378">Hydrolase</keyword>
<feature type="domain" description="Peptidase M4" evidence="13">
    <location>
        <begin position="235"/>
        <end position="388"/>
    </location>
</feature>
<evidence type="ECO:0000256" key="4">
    <source>
        <dbReference type="ARBA" id="ARBA00022723"/>
    </source>
</evidence>
<dbReference type="EC" id="3.4.24.-" evidence="11"/>
<evidence type="ECO:0000313" key="18">
    <source>
        <dbReference type="Proteomes" id="UP001145050"/>
    </source>
</evidence>
<comment type="subcellular location">
    <subcellularLocation>
        <location evidence="11">Secreted</location>
    </subcellularLocation>
</comment>
<feature type="signal peptide" evidence="11">
    <location>
        <begin position="1"/>
        <end position="27"/>
    </location>
</feature>
<dbReference type="GO" id="GO:0006508">
    <property type="term" value="P:proteolysis"/>
    <property type="evidence" value="ECO:0007669"/>
    <property type="project" value="UniProtKB-KW"/>
</dbReference>
<gene>
    <name evidence="17" type="ORF">NC797_08730</name>
</gene>
<evidence type="ECO:0000259" key="15">
    <source>
        <dbReference type="Pfam" id="PF03413"/>
    </source>
</evidence>
<dbReference type="GO" id="GO:0004222">
    <property type="term" value="F:metalloendopeptidase activity"/>
    <property type="evidence" value="ECO:0007669"/>
    <property type="project" value="UniProtKB-UniRule"/>
</dbReference>
<dbReference type="Pfam" id="PF03413">
    <property type="entry name" value="PepSY"/>
    <property type="match status" value="1"/>
</dbReference>
<sequence length="559" mass="61771">MKKRLIVPMILSSTLLVGSYSTTVVNAKSLESSPRTQVQKEWNPKANVPLFVKEKQTEKRSTSASDALSYLKENKEKVGIKNPKANFKAKEIIKDNIGSTHVRLAQTEDGVSVEGSEVIVHYNADNEIYLVNGYYNQSLESTNVNTTPTLSSDAAVETATSAVDAPAELLYEPTSELVIYPSKNENYLAYKVNVNFMNDTPGNWFVYIDANTGEVIDKQNTIMDATVEQYKTQNGVGIGVLGDQRQLHVTKTKESNDGAEFALADYSHEDLGGILTYSGENSWAYGLDEAILYTGIDASFKDDYDRAAVDAHYNSEKVFEYFKNEHNRNSLDGKGMAIKSVVHFGENYNNAFWNGRYMTYGDGDGEFMNTLSAGLDVAAHEMTHGVTSNSANLNYRFQSGALNESFSDVFAVLVDDDNWELGEDIMAEGAQESGRPTLRSLSDPSKYSVGSTYAPYGDGEGKYPTNMDEYYDLPYDLDNGGVHINSSIPNHAAYLIGQEIGREKLGDIYYRALTVYLTPTSDFSDARKAIVQSAVDLYGEESEEVKATESGFDQVGIYE</sequence>
<dbReference type="Gene3D" id="1.10.390.10">
    <property type="entry name" value="Neutral Protease Domain 2"/>
    <property type="match status" value="1"/>
</dbReference>
<accession>A0A9X3WU03</accession>
<dbReference type="Gene3D" id="3.10.170.10">
    <property type="match status" value="1"/>
</dbReference>
<dbReference type="Gene3D" id="3.10.450.490">
    <property type="match status" value="1"/>
</dbReference>
<dbReference type="Gene3D" id="3.10.450.40">
    <property type="match status" value="1"/>
</dbReference>
<evidence type="ECO:0000256" key="2">
    <source>
        <dbReference type="ARBA" id="ARBA00009388"/>
    </source>
</evidence>
<evidence type="ECO:0000259" key="16">
    <source>
        <dbReference type="Pfam" id="PF07504"/>
    </source>
</evidence>
<dbReference type="CDD" id="cd09597">
    <property type="entry name" value="M4_TLP"/>
    <property type="match status" value="1"/>
</dbReference>
<proteinExistence type="inferred from homology"/>
<dbReference type="SUPFAM" id="SSF55486">
    <property type="entry name" value="Metalloproteases ('zincins'), catalytic domain"/>
    <property type="match status" value="1"/>
</dbReference>
<keyword evidence="3 11" id="KW-0645">Protease</keyword>
<keyword evidence="4" id="KW-0479">Metal-binding</keyword>
<name>A0A9X3WU03_9BACI</name>
<dbReference type="PRINTS" id="PR00730">
    <property type="entry name" value="THERMOLYSIN"/>
</dbReference>
<dbReference type="InterPro" id="IPR025711">
    <property type="entry name" value="PepSY"/>
</dbReference>
<dbReference type="Pfam" id="PF01447">
    <property type="entry name" value="Peptidase_M4"/>
    <property type="match status" value="1"/>
</dbReference>
<evidence type="ECO:0000256" key="1">
    <source>
        <dbReference type="ARBA" id="ARBA00001947"/>
    </source>
</evidence>
<keyword evidence="18" id="KW-1185">Reference proteome</keyword>
<comment type="cofactor">
    <cofactor evidence="1 11">
        <name>Zn(2+)</name>
        <dbReference type="ChEBI" id="CHEBI:29105"/>
    </cofactor>
</comment>
<evidence type="ECO:0000256" key="7">
    <source>
        <dbReference type="ARBA" id="ARBA00022833"/>
    </source>
</evidence>
<evidence type="ECO:0000259" key="13">
    <source>
        <dbReference type="Pfam" id="PF01447"/>
    </source>
</evidence>
<evidence type="ECO:0000256" key="12">
    <source>
        <dbReference type="SAM" id="MobiDB-lite"/>
    </source>
</evidence>
<dbReference type="InterPro" id="IPR027268">
    <property type="entry name" value="Peptidase_M4/M1_CTD_sf"/>
</dbReference>
<evidence type="ECO:0000313" key="17">
    <source>
        <dbReference type="EMBL" id="MDC3424593.1"/>
    </source>
</evidence>
<evidence type="ECO:0000256" key="8">
    <source>
        <dbReference type="ARBA" id="ARBA00023049"/>
    </source>
</evidence>